<dbReference type="Proteomes" id="UP000183413">
    <property type="component" value="Unassembled WGS sequence"/>
</dbReference>
<dbReference type="InterPro" id="IPR007278">
    <property type="entry name" value="DUF397"/>
</dbReference>
<keyword evidence="4" id="KW-1185">Reference proteome</keyword>
<dbReference type="RefSeq" id="WP_218163617.1">
    <property type="nucleotide sequence ID" value="NZ_FOVH01000003.1"/>
</dbReference>
<feature type="domain" description="DUF397" evidence="2">
    <location>
        <begin position="10"/>
        <end position="62"/>
    </location>
</feature>
<evidence type="ECO:0000313" key="3">
    <source>
        <dbReference type="EMBL" id="SFN78401.1"/>
    </source>
</evidence>
<protein>
    <recommendedName>
        <fullName evidence="2">DUF397 domain-containing protein</fullName>
    </recommendedName>
</protein>
<reference evidence="3 4" key="1">
    <citation type="submission" date="2016-10" db="EMBL/GenBank/DDBJ databases">
        <authorList>
            <person name="de Groot N.N."/>
        </authorList>
    </citation>
    <scope>NUCLEOTIDE SEQUENCE [LARGE SCALE GENOMIC DNA]</scope>
    <source>
        <strain evidence="3 4">DSM 43067</strain>
    </source>
</reference>
<evidence type="ECO:0000313" key="4">
    <source>
        <dbReference type="Proteomes" id="UP000183413"/>
    </source>
</evidence>
<gene>
    <name evidence="3" type="ORF">SAMN04489713_10331</name>
</gene>
<feature type="region of interest" description="Disordered" evidence="1">
    <location>
        <begin position="1"/>
        <end position="22"/>
    </location>
</feature>
<dbReference type="EMBL" id="FOVH01000003">
    <property type="protein sequence ID" value="SFN78401.1"/>
    <property type="molecule type" value="Genomic_DNA"/>
</dbReference>
<evidence type="ECO:0000259" key="2">
    <source>
        <dbReference type="Pfam" id="PF04149"/>
    </source>
</evidence>
<evidence type="ECO:0000256" key="1">
    <source>
        <dbReference type="SAM" id="MobiDB-lite"/>
    </source>
</evidence>
<name>A0A1I5BVM3_9ACTN</name>
<sequence>MSLPEALHMQWRKSSHSGGQGGDCVEVAAFETGIGVRDSREQEGPRLTFGVAEWRVFAERVKASEFDLKG</sequence>
<proteinExistence type="predicted"/>
<dbReference type="Pfam" id="PF04149">
    <property type="entry name" value="DUF397"/>
    <property type="match status" value="1"/>
</dbReference>
<dbReference type="AlphaFoldDB" id="A0A1I5BVM3"/>
<dbReference type="STRING" id="1993.SAMN04489713_10331"/>
<accession>A0A1I5BVM3</accession>
<organism evidence="3 4">
    <name type="scientific">Actinomadura madurae</name>
    <dbReference type="NCBI Taxonomy" id="1993"/>
    <lineage>
        <taxon>Bacteria</taxon>
        <taxon>Bacillati</taxon>
        <taxon>Actinomycetota</taxon>
        <taxon>Actinomycetes</taxon>
        <taxon>Streptosporangiales</taxon>
        <taxon>Thermomonosporaceae</taxon>
        <taxon>Actinomadura</taxon>
    </lineage>
</organism>
<dbReference type="InParanoid" id="A0A1I5BVM3"/>